<dbReference type="PANTHER" id="PTHR41287">
    <property type="match status" value="1"/>
</dbReference>
<feature type="domain" description="Terminase large subunit-like endonuclease" evidence="2">
    <location>
        <begin position="222"/>
        <end position="474"/>
    </location>
</feature>
<dbReference type="EMBL" id="JAEIJD010000001">
    <property type="protein sequence ID" value="MBI6628276.1"/>
    <property type="molecule type" value="Genomic_DNA"/>
</dbReference>
<proteinExistence type="predicted"/>
<gene>
    <name evidence="3" type="ORF">JAO82_00135</name>
</gene>
<evidence type="ECO:0000259" key="2">
    <source>
        <dbReference type="Pfam" id="PF20441"/>
    </source>
</evidence>
<dbReference type="Pfam" id="PF20441">
    <property type="entry name" value="TerL_nuclease"/>
    <property type="match status" value="1"/>
</dbReference>
<sequence length="492" mass="53620">MVEGPSAGKPLKLGEWQKDFIRGALDPDYQYAILSCGRGAGKTMLLAAISLSGLMGVWDNQPSRQIICAARTAEQARIIWHYTRLLIETLPEEEQAKFSVKQAPRLEIHYEGNGNGMLKAIAADAKNALGLSPAPLIVCDEVGHWPDEAGAELYAALESSMGKRMAKMILISTSASSDLHFFSKLIDEPNDNAFVVEHRAPDGKPLDDLDGIKLANPGCEHGVGAPLNWLVDQAKRAIKRGGHAASSFRLYHLNQRVQAENNAVFLTTDEYLKCEVSPDELPPRDGPCVAGVDLGGSRSQSAMVFYWPETGRTEAYAAFPSNPSLADRGIADGVRDRYVEMEQRGELVTIGDRVVPPGPWLKDMVEKLDGYPIAAIVGDRYRWGEFQDALKDAGLERVPFVPRGNGYRDGGEDTERARSAVFDNKVKLAPSLLMRSAMSDAIVVIDDSGNQKLTKKRSLGRIDAVSALVVAVAEGQRMVNRPKPKAPAMAWG</sequence>
<dbReference type="InterPro" id="IPR027417">
    <property type="entry name" value="P-loop_NTPase"/>
</dbReference>
<dbReference type="InterPro" id="IPR005021">
    <property type="entry name" value="Terminase_largesu-like"/>
</dbReference>
<protein>
    <submittedName>
        <fullName evidence="3">Terminase</fullName>
    </submittedName>
</protein>
<dbReference type="InterPro" id="IPR046461">
    <property type="entry name" value="TerL_ATPase"/>
</dbReference>
<feature type="domain" description="Terminase large subunit-like ATPase" evidence="1">
    <location>
        <begin position="31"/>
        <end position="180"/>
    </location>
</feature>
<dbReference type="Pfam" id="PF03354">
    <property type="entry name" value="TerL_ATPase"/>
    <property type="match status" value="1"/>
</dbReference>
<reference evidence="3" key="1">
    <citation type="submission" date="2020-12" db="EMBL/GenBank/DDBJ databases">
        <title>Pontibaca salina gen. nov., sp. nov., isolated from marine sediment.</title>
        <authorList>
            <person name="Bo J."/>
            <person name="Wang S."/>
            <person name="Song X."/>
            <person name="Du Z."/>
        </authorList>
    </citation>
    <scope>NUCLEOTIDE SEQUENCE</scope>
    <source>
        <strain evidence="3">S1109L</strain>
    </source>
</reference>
<name>A0A934HK41_9RHOB</name>
<dbReference type="Proteomes" id="UP000613255">
    <property type="component" value="Unassembled WGS sequence"/>
</dbReference>
<organism evidence="3 4">
    <name type="scientific">Pontibaca salina</name>
    <dbReference type="NCBI Taxonomy" id="2795731"/>
    <lineage>
        <taxon>Bacteria</taxon>
        <taxon>Pseudomonadati</taxon>
        <taxon>Pseudomonadota</taxon>
        <taxon>Alphaproteobacteria</taxon>
        <taxon>Rhodobacterales</taxon>
        <taxon>Roseobacteraceae</taxon>
        <taxon>Pontibaca</taxon>
    </lineage>
</organism>
<comment type="caution">
    <text evidence="3">The sequence shown here is derived from an EMBL/GenBank/DDBJ whole genome shotgun (WGS) entry which is preliminary data.</text>
</comment>
<evidence type="ECO:0000259" key="1">
    <source>
        <dbReference type="Pfam" id="PF03354"/>
    </source>
</evidence>
<dbReference type="Gene3D" id="3.40.50.300">
    <property type="entry name" value="P-loop containing nucleotide triphosphate hydrolases"/>
    <property type="match status" value="1"/>
</dbReference>
<dbReference type="GO" id="GO:0004519">
    <property type="term" value="F:endonuclease activity"/>
    <property type="evidence" value="ECO:0007669"/>
    <property type="project" value="InterPro"/>
</dbReference>
<dbReference type="AlphaFoldDB" id="A0A934HK41"/>
<dbReference type="PANTHER" id="PTHR41287:SF1">
    <property type="entry name" value="PROTEIN YMFN"/>
    <property type="match status" value="1"/>
</dbReference>
<keyword evidence="4" id="KW-1185">Reference proteome</keyword>
<evidence type="ECO:0000313" key="3">
    <source>
        <dbReference type="EMBL" id="MBI6628276.1"/>
    </source>
</evidence>
<evidence type="ECO:0000313" key="4">
    <source>
        <dbReference type="Proteomes" id="UP000613255"/>
    </source>
</evidence>
<accession>A0A934HK41</accession>
<dbReference type="InterPro" id="IPR046462">
    <property type="entry name" value="TerL_nuclease"/>
</dbReference>